<gene>
    <name evidence="1" type="ORF">R1523_00670</name>
</gene>
<reference evidence="2" key="1">
    <citation type="journal article" date="2023" name="Int. J. Mol. Sci.">
        <title>Genomic and Metabolic Characterization of Plant Growth-Promoting Rhizobacteria Isolated from Nodules of Clovers Grown in Non-Farmed Soil.</title>
        <authorList>
            <person name="Wojcik M."/>
            <person name="Koper P."/>
            <person name="Zebracki K."/>
            <person name="Marczak M."/>
            <person name="Mazur A."/>
        </authorList>
    </citation>
    <scope>NUCLEOTIDE SEQUENCE [LARGE SCALE GENOMIC DNA]</scope>
    <source>
        <strain evidence="2">KB12</strain>
    </source>
</reference>
<dbReference type="RefSeq" id="WP_317275522.1">
    <property type="nucleotide sequence ID" value="NZ_JAWJWH010000001.1"/>
</dbReference>
<organism evidence="1 2">
    <name type="scientific">Rhizobium brockwellii</name>
    <dbReference type="NCBI Taxonomy" id="3019932"/>
    <lineage>
        <taxon>Bacteria</taxon>
        <taxon>Pseudomonadati</taxon>
        <taxon>Pseudomonadota</taxon>
        <taxon>Alphaproteobacteria</taxon>
        <taxon>Hyphomicrobiales</taxon>
        <taxon>Rhizobiaceae</taxon>
        <taxon>Rhizobium/Agrobacterium group</taxon>
        <taxon>Rhizobium</taxon>
    </lineage>
</organism>
<proteinExistence type="predicted"/>
<sequence length="89" mass="9680">MSSTHLSEIDDSTNIGLIRTVLRSAGFRGSHAVADPEEKRAALTFLKSEFRNGISSENELLSALKRRDDLSPPALRRMQGDIADGVVIA</sequence>
<name>A0ABU3YEA9_9HYPH</name>
<comment type="caution">
    <text evidence="1">The sequence shown here is derived from an EMBL/GenBank/DDBJ whole genome shotgun (WGS) entry which is preliminary data.</text>
</comment>
<keyword evidence="2" id="KW-1185">Reference proteome</keyword>
<evidence type="ECO:0000313" key="1">
    <source>
        <dbReference type="EMBL" id="MDV4184013.1"/>
    </source>
</evidence>
<protein>
    <submittedName>
        <fullName evidence="1">Uncharacterized protein</fullName>
    </submittedName>
</protein>
<dbReference type="Proteomes" id="UP001187203">
    <property type="component" value="Unassembled WGS sequence"/>
</dbReference>
<dbReference type="EMBL" id="JAWJWI010000001">
    <property type="protein sequence ID" value="MDV4184013.1"/>
    <property type="molecule type" value="Genomic_DNA"/>
</dbReference>
<accession>A0ABU3YEA9</accession>
<evidence type="ECO:0000313" key="2">
    <source>
        <dbReference type="Proteomes" id="UP001187203"/>
    </source>
</evidence>